<dbReference type="EC" id="3.1.4.-" evidence="2"/>
<name>A0A841GMF6_9GAMM</name>
<dbReference type="InterPro" id="IPR050126">
    <property type="entry name" value="Ap4A_hydrolase"/>
</dbReference>
<dbReference type="Proteomes" id="UP000585721">
    <property type="component" value="Unassembled WGS sequence"/>
</dbReference>
<organism evidence="4 5">
    <name type="scientific">Tolumonas osonensis</name>
    <dbReference type="NCBI Taxonomy" id="675874"/>
    <lineage>
        <taxon>Bacteria</taxon>
        <taxon>Pseudomonadati</taxon>
        <taxon>Pseudomonadota</taxon>
        <taxon>Gammaproteobacteria</taxon>
        <taxon>Aeromonadales</taxon>
        <taxon>Aeromonadaceae</taxon>
        <taxon>Tolumonas</taxon>
    </lineage>
</organism>
<evidence type="ECO:0000256" key="1">
    <source>
        <dbReference type="ARBA" id="ARBA00008950"/>
    </source>
</evidence>
<dbReference type="InterPro" id="IPR041802">
    <property type="entry name" value="MPP_YfcE"/>
</dbReference>
<evidence type="ECO:0000259" key="3">
    <source>
        <dbReference type="Pfam" id="PF12850"/>
    </source>
</evidence>
<comment type="cofactor">
    <cofactor evidence="2">
        <name>a divalent metal cation</name>
        <dbReference type="ChEBI" id="CHEBI:60240"/>
    </cofactor>
</comment>
<dbReference type="AlphaFoldDB" id="A0A841GMF6"/>
<dbReference type="PANTHER" id="PTHR42850">
    <property type="entry name" value="METALLOPHOSPHOESTERASE"/>
    <property type="match status" value="1"/>
</dbReference>
<dbReference type="InterPro" id="IPR000979">
    <property type="entry name" value="Phosphodiesterase_MJ0936/Vps29"/>
</dbReference>
<sequence length="185" mass="20482">MLSLAIISDIHGCYPALQETLRHAEQFQPDYYLLLGDILNHGPRNPIPEGYAPPEVAALLNPLREKIIAVRGNCDSEVDQMLLQFPCLAPHNQLLLGGRRWFMTHGHLYEAEELPLAAGDVLLSGHTHVAGIEQDERGIYRINPGSVTFPRNGAEASYAIYRGDELQIIGLKSQQILAKIALVRA</sequence>
<dbReference type="GO" id="GO:0016791">
    <property type="term" value="F:phosphatase activity"/>
    <property type="evidence" value="ECO:0007669"/>
    <property type="project" value="TreeGrafter"/>
</dbReference>
<evidence type="ECO:0000313" key="4">
    <source>
        <dbReference type="EMBL" id="MBB6055950.1"/>
    </source>
</evidence>
<feature type="domain" description="Calcineurin-like phosphoesterase" evidence="3">
    <location>
        <begin position="3"/>
        <end position="161"/>
    </location>
</feature>
<dbReference type="PANTHER" id="PTHR42850:SF2">
    <property type="entry name" value="BLL5683 PROTEIN"/>
    <property type="match status" value="1"/>
</dbReference>
<evidence type="ECO:0000313" key="5">
    <source>
        <dbReference type="Proteomes" id="UP000585721"/>
    </source>
</evidence>
<protein>
    <recommendedName>
        <fullName evidence="2">Phosphoesterase</fullName>
        <ecNumber evidence="2">3.1.4.-</ecNumber>
    </recommendedName>
</protein>
<dbReference type="InterPro" id="IPR024654">
    <property type="entry name" value="Calcineurin-like_PHP_lpxH"/>
</dbReference>
<reference evidence="4 5" key="1">
    <citation type="submission" date="2020-08" db="EMBL/GenBank/DDBJ databases">
        <title>Genomic Encyclopedia of Type Strains, Phase IV (KMG-IV): sequencing the most valuable type-strain genomes for metagenomic binning, comparative biology and taxonomic classification.</title>
        <authorList>
            <person name="Goeker M."/>
        </authorList>
    </citation>
    <scope>NUCLEOTIDE SEQUENCE [LARGE SCALE GENOMIC DNA]</scope>
    <source>
        <strain evidence="4 5">DSM 22975</strain>
    </source>
</reference>
<dbReference type="RefSeq" id="WP_188026697.1">
    <property type="nucleotide sequence ID" value="NZ_JACHGR010000006.1"/>
</dbReference>
<dbReference type="InterPro" id="IPR029052">
    <property type="entry name" value="Metallo-depent_PP-like"/>
</dbReference>
<dbReference type="CDD" id="cd00841">
    <property type="entry name" value="MPP_YfcE"/>
    <property type="match status" value="1"/>
</dbReference>
<dbReference type="SUPFAM" id="SSF56300">
    <property type="entry name" value="Metallo-dependent phosphatases"/>
    <property type="match status" value="1"/>
</dbReference>
<keyword evidence="2" id="KW-0479">Metal-binding</keyword>
<keyword evidence="5" id="KW-1185">Reference proteome</keyword>
<dbReference type="Gene3D" id="3.60.21.10">
    <property type="match status" value="1"/>
</dbReference>
<accession>A0A841GMF6</accession>
<comment type="similarity">
    <text evidence="1 2">Belongs to the metallophosphoesterase superfamily. YfcE family.</text>
</comment>
<dbReference type="GO" id="GO:0005737">
    <property type="term" value="C:cytoplasm"/>
    <property type="evidence" value="ECO:0007669"/>
    <property type="project" value="TreeGrafter"/>
</dbReference>
<gene>
    <name evidence="4" type="ORF">HNR75_001880</name>
</gene>
<dbReference type="Pfam" id="PF12850">
    <property type="entry name" value="Metallophos_2"/>
    <property type="match status" value="1"/>
</dbReference>
<evidence type="ECO:0000256" key="2">
    <source>
        <dbReference type="RuleBase" id="RU362039"/>
    </source>
</evidence>
<proteinExistence type="inferred from homology"/>
<dbReference type="NCBIfam" id="TIGR00040">
    <property type="entry name" value="yfcE"/>
    <property type="match status" value="1"/>
</dbReference>
<dbReference type="NCBIfam" id="NF006988">
    <property type="entry name" value="PRK09453.1"/>
    <property type="match status" value="1"/>
</dbReference>
<dbReference type="EMBL" id="JACHGR010000006">
    <property type="protein sequence ID" value="MBB6055950.1"/>
    <property type="molecule type" value="Genomic_DNA"/>
</dbReference>
<dbReference type="GO" id="GO:0046872">
    <property type="term" value="F:metal ion binding"/>
    <property type="evidence" value="ECO:0007669"/>
    <property type="project" value="UniProtKB-KW"/>
</dbReference>
<comment type="caution">
    <text evidence="4">The sequence shown here is derived from an EMBL/GenBank/DDBJ whole genome shotgun (WGS) entry which is preliminary data.</text>
</comment>